<dbReference type="PANTHER" id="PTHR42680:SF3">
    <property type="entry name" value="DCTP DEAMINASE"/>
    <property type="match status" value="1"/>
</dbReference>
<dbReference type="CDD" id="cd07557">
    <property type="entry name" value="trimeric_dUTPase"/>
    <property type="match status" value="1"/>
</dbReference>
<reference evidence="3 4" key="1">
    <citation type="submission" date="2019-02" db="EMBL/GenBank/DDBJ databases">
        <title>Deep-cultivation of Planctomycetes and their phenomic and genomic characterization uncovers novel biology.</title>
        <authorList>
            <person name="Wiegand S."/>
            <person name="Jogler M."/>
            <person name="Boedeker C."/>
            <person name="Pinto D."/>
            <person name="Vollmers J."/>
            <person name="Rivas-Marin E."/>
            <person name="Kohn T."/>
            <person name="Peeters S.H."/>
            <person name="Heuer A."/>
            <person name="Rast P."/>
            <person name="Oberbeckmann S."/>
            <person name="Bunk B."/>
            <person name="Jeske O."/>
            <person name="Meyerdierks A."/>
            <person name="Storesund J.E."/>
            <person name="Kallscheuer N."/>
            <person name="Luecker S."/>
            <person name="Lage O.M."/>
            <person name="Pohl T."/>
            <person name="Merkel B.J."/>
            <person name="Hornburger P."/>
            <person name="Mueller R.-W."/>
            <person name="Bruemmer F."/>
            <person name="Labrenz M."/>
            <person name="Spormann A.M."/>
            <person name="Op den Camp H."/>
            <person name="Overmann J."/>
            <person name="Amann R."/>
            <person name="Jetten M.S.M."/>
            <person name="Mascher T."/>
            <person name="Medema M.H."/>
            <person name="Devos D.P."/>
            <person name="Kaster A.-K."/>
            <person name="Ovreas L."/>
            <person name="Rohde M."/>
            <person name="Galperin M.Y."/>
            <person name="Jogler C."/>
        </authorList>
    </citation>
    <scope>NUCLEOTIDE SEQUENCE [LARGE SCALE GENOMIC DNA]</scope>
    <source>
        <strain evidence="3 4">Mal4</strain>
    </source>
</reference>
<dbReference type="KEGG" id="mri:Mal4_05850"/>
<keyword evidence="4" id="KW-1185">Reference proteome</keyword>
<keyword evidence="2" id="KW-0546">Nucleotide metabolism</keyword>
<sequence length="199" mass="21573">MILSDREIRAALDRDAMKITPLPQASAWSSTAIDLTLDRELVRLKAPLIAGVPTPVSPAESGYRFDLLIRESGEQITMSSSGHVFESGSFLLAWTTEKLQLPHRSRLAARVEGKSSLARLGIGVHVTAPTIHAGFGFKQGDPGYVGSPLQLEMWNCGPLDIKLLPGMPICQLIVELVDGTPEKGYDGRFSIQGPRQVQA</sequence>
<evidence type="ECO:0000256" key="1">
    <source>
        <dbReference type="ARBA" id="ARBA00022801"/>
    </source>
</evidence>
<name>A0A517Z1D6_9PLAN</name>
<protein>
    <submittedName>
        <fullName evidence="3">Deoxycytidine triphosphate deaminase</fullName>
        <ecNumber evidence="3">3.5.4.13</ecNumber>
    </submittedName>
</protein>
<dbReference type="GO" id="GO:0006229">
    <property type="term" value="P:dUTP biosynthetic process"/>
    <property type="evidence" value="ECO:0007669"/>
    <property type="project" value="InterPro"/>
</dbReference>
<evidence type="ECO:0000313" key="3">
    <source>
        <dbReference type="EMBL" id="QDU36300.1"/>
    </source>
</evidence>
<dbReference type="GO" id="GO:0015949">
    <property type="term" value="P:nucleobase-containing small molecule interconversion"/>
    <property type="evidence" value="ECO:0007669"/>
    <property type="project" value="TreeGrafter"/>
</dbReference>
<gene>
    <name evidence="3" type="primary">dcd_1</name>
    <name evidence="3" type="ORF">Mal4_05850</name>
</gene>
<dbReference type="Proteomes" id="UP000320496">
    <property type="component" value="Chromosome"/>
</dbReference>
<organism evidence="3 4">
    <name type="scientific">Maioricimonas rarisocia</name>
    <dbReference type="NCBI Taxonomy" id="2528026"/>
    <lineage>
        <taxon>Bacteria</taxon>
        <taxon>Pseudomonadati</taxon>
        <taxon>Planctomycetota</taxon>
        <taxon>Planctomycetia</taxon>
        <taxon>Planctomycetales</taxon>
        <taxon>Planctomycetaceae</taxon>
        <taxon>Maioricimonas</taxon>
    </lineage>
</organism>
<dbReference type="Gene3D" id="2.70.40.10">
    <property type="match status" value="1"/>
</dbReference>
<dbReference type="AlphaFoldDB" id="A0A517Z1D6"/>
<dbReference type="PANTHER" id="PTHR42680">
    <property type="entry name" value="DCTP DEAMINASE"/>
    <property type="match status" value="1"/>
</dbReference>
<dbReference type="OrthoDB" id="9780202at2"/>
<dbReference type="EMBL" id="CP036275">
    <property type="protein sequence ID" value="QDU36300.1"/>
    <property type="molecule type" value="Genomic_DNA"/>
</dbReference>
<dbReference type="EC" id="3.5.4.13" evidence="3"/>
<dbReference type="Pfam" id="PF22769">
    <property type="entry name" value="DCD"/>
    <property type="match status" value="1"/>
</dbReference>
<evidence type="ECO:0000256" key="2">
    <source>
        <dbReference type="ARBA" id="ARBA00023080"/>
    </source>
</evidence>
<dbReference type="InterPro" id="IPR011962">
    <property type="entry name" value="dCTP_deaminase"/>
</dbReference>
<dbReference type="InterPro" id="IPR036157">
    <property type="entry name" value="dUTPase-like_sf"/>
</dbReference>
<dbReference type="SUPFAM" id="SSF51283">
    <property type="entry name" value="dUTPase-like"/>
    <property type="match status" value="1"/>
</dbReference>
<proteinExistence type="predicted"/>
<dbReference type="RefSeq" id="WP_145366979.1">
    <property type="nucleotide sequence ID" value="NZ_CP036275.1"/>
</dbReference>
<dbReference type="GO" id="GO:0008829">
    <property type="term" value="F:dCTP deaminase activity"/>
    <property type="evidence" value="ECO:0007669"/>
    <property type="project" value="UniProtKB-EC"/>
</dbReference>
<dbReference type="InterPro" id="IPR033704">
    <property type="entry name" value="dUTPase_trimeric"/>
</dbReference>
<keyword evidence="1 3" id="KW-0378">Hydrolase</keyword>
<accession>A0A517Z1D6</accession>
<evidence type="ECO:0000313" key="4">
    <source>
        <dbReference type="Proteomes" id="UP000320496"/>
    </source>
</evidence>